<keyword evidence="1" id="KW-0479">Metal-binding</keyword>
<evidence type="ECO:0000256" key="1">
    <source>
        <dbReference type="ARBA" id="ARBA00022723"/>
    </source>
</evidence>
<gene>
    <name evidence="4" type="ORF">M2283_001291</name>
</gene>
<dbReference type="RefSeq" id="WP_280875061.1">
    <property type="nucleotide sequence ID" value="NZ_JARXVH010000002.1"/>
</dbReference>
<evidence type="ECO:0000313" key="5">
    <source>
        <dbReference type="Proteomes" id="UP001160499"/>
    </source>
</evidence>
<protein>
    <submittedName>
        <fullName evidence="4">Ribulose-5-phosphate 4-epimerase/fuculose-1-phosphate aldolase</fullName>
    </submittedName>
</protein>
<comment type="caution">
    <text evidence="4">The sequence shown here is derived from an EMBL/GenBank/DDBJ whole genome shotgun (WGS) entry which is preliminary data.</text>
</comment>
<keyword evidence="5" id="KW-1185">Reference proteome</keyword>
<accession>A0ABT6LCH1</accession>
<feature type="domain" description="Class II aldolase/adducin N-terminal" evidence="3">
    <location>
        <begin position="9"/>
        <end position="184"/>
    </location>
</feature>
<dbReference type="InterPro" id="IPR050197">
    <property type="entry name" value="Aldolase_class_II_sugar_metab"/>
</dbReference>
<dbReference type="SUPFAM" id="SSF53639">
    <property type="entry name" value="AraD/HMP-PK domain-like"/>
    <property type="match status" value="1"/>
</dbReference>
<dbReference type="PANTHER" id="PTHR22789:SF0">
    <property type="entry name" value="3-OXO-TETRONATE 4-PHOSPHATE DECARBOXYLASE-RELATED"/>
    <property type="match status" value="1"/>
</dbReference>
<dbReference type="Pfam" id="PF00596">
    <property type="entry name" value="Aldolase_II"/>
    <property type="match status" value="1"/>
</dbReference>
<dbReference type="Gene3D" id="3.40.225.10">
    <property type="entry name" value="Class II aldolase/adducin N-terminal domain"/>
    <property type="match status" value="1"/>
</dbReference>
<dbReference type="SMART" id="SM01007">
    <property type="entry name" value="Aldolase_II"/>
    <property type="match status" value="1"/>
</dbReference>
<evidence type="ECO:0000256" key="2">
    <source>
        <dbReference type="ARBA" id="ARBA00023239"/>
    </source>
</evidence>
<dbReference type="InterPro" id="IPR036409">
    <property type="entry name" value="Aldolase_II/adducin_N_sf"/>
</dbReference>
<name>A0ABT6LCH1_9ACTN</name>
<evidence type="ECO:0000259" key="3">
    <source>
        <dbReference type="SMART" id="SM01007"/>
    </source>
</evidence>
<dbReference type="Proteomes" id="UP001160499">
    <property type="component" value="Unassembled WGS sequence"/>
</dbReference>
<organism evidence="4 5">
    <name type="scientific">Streptomyces pseudovenezuelae</name>
    <dbReference type="NCBI Taxonomy" id="67350"/>
    <lineage>
        <taxon>Bacteria</taxon>
        <taxon>Bacillati</taxon>
        <taxon>Actinomycetota</taxon>
        <taxon>Actinomycetes</taxon>
        <taxon>Kitasatosporales</taxon>
        <taxon>Streptomycetaceae</taxon>
        <taxon>Streptomyces</taxon>
        <taxon>Streptomyces aurantiacus group</taxon>
    </lineage>
</organism>
<dbReference type="InterPro" id="IPR001303">
    <property type="entry name" value="Aldolase_II/adducin_N"/>
</dbReference>
<keyword evidence="2" id="KW-0456">Lyase</keyword>
<evidence type="ECO:0000313" key="4">
    <source>
        <dbReference type="EMBL" id="MDH6214008.1"/>
    </source>
</evidence>
<dbReference type="PANTHER" id="PTHR22789">
    <property type="entry name" value="FUCULOSE PHOSPHATE ALDOLASE"/>
    <property type="match status" value="1"/>
</dbReference>
<dbReference type="EMBL" id="JARXVH010000002">
    <property type="protein sequence ID" value="MDH6214008.1"/>
    <property type="molecule type" value="Genomic_DNA"/>
</dbReference>
<reference evidence="4 5" key="1">
    <citation type="submission" date="2023-04" db="EMBL/GenBank/DDBJ databases">
        <title>Forest soil microbial communities from Buena Vista Peninsula, Colon Province, Panama.</title>
        <authorList>
            <person name="Bouskill N."/>
        </authorList>
    </citation>
    <scope>NUCLEOTIDE SEQUENCE [LARGE SCALE GENOMIC DNA]</scope>
    <source>
        <strain evidence="4 5">GGS1</strain>
    </source>
</reference>
<sequence length="229" mass="25549">MTDRQALRDELATATRILARHGLIGMFGHVSLLTDDPERYLICPGAGRRKDRCRPEDVHELSLDDEFTPGLPLELYMHAAMHRARPDLRSLVHVHSPHLTALAAMAEPPAELLMPHASFWPDRIPLWERAELVTDHAAGDALVRVIGDSALALLRWHGAVVVGRTLREAVFRTVLAERHAGLLLASLAHGRPLAPVTIDRDALYAGVLPSTTHDLNWRFESSYVRLDEM</sequence>
<proteinExistence type="predicted"/>